<evidence type="ECO:0000313" key="3">
    <source>
        <dbReference type="Proteomes" id="UP001596156"/>
    </source>
</evidence>
<dbReference type="Proteomes" id="UP001596156">
    <property type="component" value="Unassembled WGS sequence"/>
</dbReference>
<keyword evidence="1" id="KW-0812">Transmembrane</keyword>
<protein>
    <submittedName>
        <fullName evidence="2">Uncharacterized protein</fullName>
    </submittedName>
</protein>
<keyword evidence="1" id="KW-1133">Transmembrane helix</keyword>
<keyword evidence="3" id="KW-1185">Reference proteome</keyword>
<proteinExistence type="predicted"/>
<dbReference type="EMBL" id="JBHSKL010000034">
    <property type="protein sequence ID" value="MFC5227703.1"/>
    <property type="molecule type" value="Genomic_DNA"/>
</dbReference>
<accession>A0ABW0DC32</accession>
<dbReference type="RefSeq" id="WP_344644316.1">
    <property type="nucleotide sequence ID" value="NZ_BAAASS010000007.1"/>
</dbReference>
<feature type="transmembrane region" description="Helical" evidence="1">
    <location>
        <begin position="5"/>
        <end position="26"/>
    </location>
</feature>
<evidence type="ECO:0000313" key="2">
    <source>
        <dbReference type="EMBL" id="MFC5227703.1"/>
    </source>
</evidence>
<organism evidence="2 3">
    <name type="scientific">Streptomyces fimbriatus</name>
    <dbReference type="NCBI Taxonomy" id="68197"/>
    <lineage>
        <taxon>Bacteria</taxon>
        <taxon>Bacillati</taxon>
        <taxon>Actinomycetota</taxon>
        <taxon>Actinomycetes</taxon>
        <taxon>Kitasatosporales</taxon>
        <taxon>Streptomycetaceae</taxon>
        <taxon>Streptomyces</taxon>
    </lineage>
</organism>
<comment type="caution">
    <text evidence="2">The sequence shown here is derived from an EMBL/GenBank/DDBJ whole genome shotgun (WGS) entry which is preliminary data.</text>
</comment>
<name>A0ABW0DC32_STRFI</name>
<gene>
    <name evidence="2" type="ORF">ACFPN6_24675</name>
</gene>
<keyword evidence="1" id="KW-0472">Membrane</keyword>
<reference evidence="3" key="1">
    <citation type="journal article" date="2019" name="Int. J. Syst. Evol. Microbiol.">
        <title>The Global Catalogue of Microorganisms (GCM) 10K type strain sequencing project: providing services to taxonomists for standard genome sequencing and annotation.</title>
        <authorList>
            <consortium name="The Broad Institute Genomics Platform"/>
            <consortium name="The Broad Institute Genome Sequencing Center for Infectious Disease"/>
            <person name="Wu L."/>
            <person name="Ma J."/>
        </authorList>
    </citation>
    <scope>NUCLEOTIDE SEQUENCE [LARGE SCALE GENOMIC DNA]</scope>
    <source>
        <strain evidence="3">CCM 8479</strain>
    </source>
</reference>
<feature type="transmembrane region" description="Helical" evidence="1">
    <location>
        <begin position="32"/>
        <end position="52"/>
    </location>
</feature>
<evidence type="ECO:0000256" key="1">
    <source>
        <dbReference type="SAM" id="Phobius"/>
    </source>
</evidence>
<sequence length="198" mass="23296">MLMNFVGLLGWIASWLGLLYVLVVFLSPGLTFLFLPPLCYCFYRLVVQLCYFRPALRMRRIMLTYPWQVLRFIPYGLADHSEVVSKHYGWFEFSNPARSQHRLPLVFPRHHRTEWWHRRMAPRAKSVLKADIETVWFAGDPRFIGLIAAPGRGGTRPRRLHVLEQRMELQEGRRYVEWGATAEDIERSRRVGTSPAQP</sequence>